<reference evidence="1 2" key="1">
    <citation type="submission" date="2019-12" db="EMBL/GenBank/DDBJ databases">
        <authorList>
            <person name="Huq M.A."/>
        </authorList>
    </citation>
    <scope>NUCLEOTIDE SEQUENCE [LARGE SCALE GENOMIC DNA]</scope>
    <source>
        <strain evidence="1 2">MAH-25</strain>
    </source>
</reference>
<evidence type="ECO:0000313" key="2">
    <source>
        <dbReference type="Proteomes" id="UP000469385"/>
    </source>
</evidence>
<comment type="caution">
    <text evidence="1">The sequence shown here is derived from an EMBL/GenBank/DDBJ whole genome shotgun (WGS) entry which is preliminary data.</text>
</comment>
<organism evidence="1 2">
    <name type="scientific">Ramlibacter pinisoli</name>
    <dbReference type="NCBI Taxonomy" id="2682844"/>
    <lineage>
        <taxon>Bacteria</taxon>
        <taxon>Pseudomonadati</taxon>
        <taxon>Pseudomonadota</taxon>
        <taxon>Betaproteobacteria</taxon>
        <taxon>Burkholderiales</taxon>
        <taxon>Comamonadaceae</taxon>
        <taxon>Ramlibacter</taxon>
    </lineage>
</organism>
<accession>A0A6N8ISE0</accession>
<keyword evidence="2" id="KW-1185">Reference proteome</keyword>
<dbReference type="RefSeq" id="WP_157397720.1">
    <property type="nucleotide sequence ID" value="NZ_WSEL01000003.1"/>
</dbReference>
<proteinExistence type="predicted"/>
<evidence type="ECO:0000313" key="1">
    <source>
        <dbReference type="EMBL" id="MVQ29748.1"/>
    </source>
</evidence>
<dbReference type="EMBL" id="WSEL01000003">
    <property type="protein sequence ID" value="MVQ29748.1"/>
    <property type="molecule type" value="Genomic_DNA"/>
</dbReference>
<dbReference type="Proteomes" id="UP000469385">
    <property type="component" value="Unassembled WGS sequence"/>
</dbReference>
<sequence>MNVDLLSLPARQAALLAHGLPAHDRDWLLDRLEPGPRGVLADLLRELQTLRIPPDHDLLQEVLRQHRPASVLSPTERLERLDAEGVARLVSRLRSEPPGLVIRLLHLHDWPWRAAVARELGVHAADGPDAPADLPPAPALDAALLEAVAAALPASGAAMPPVPPGGRWREIFRRRGRP</sequence>
<name>A0A6N8ISE0_9BURK</name>
<dbReference type="AlphaFoldDB" id="A0A6N8ISE0"/>
<protein>
    <submittedName>
        <fullName evidence="1">Uncharacterized protein</fullName>
    </submittedName>
</protein>
<gene>
    <name evidence="1" type="ORF">GON04_09830</name>
</gene>